<feature type="compositionally biased region" description="Basic and acidic residues" evidence="7">
    <location>
        <begin position="309"/>
        <end position="320"/>
    </location>
</feature>
<gene>
    <name evidence="9" type="ORF">LTR24_007011</name>
</gene>
<dbReference type="InterPro" id="IPR007219">
    <property type="entry name" value="XnlR_reg_dom"/>
</dbReference>
<feature type="compositionally biased region" description="Basic and acidic residues" evidence="7">
    <location>
        <begin position="8"/>
        <end position="21"/>
    </location>
</feature>
<keyword evidence="2" id="KW-0479">Metal-binding</keyword>
<dbReference type="Pfam" id="PF04082">
    <property type="entry name" value="Fungal_trans"/>
    <property type="match status" value="1"/>
</dbReference>
<feature type="compositionally biased region" description="Polar residues" evidence="7">
    <location>
        <begin position="292"/>
        <end position="303"/>
    </location>
</feature>
<dbReference type="PROSITE" id="PS50048">
    <property type="entry name" value="ZN2_CY6_FUNGAL_2"/>
    <property type="match status" value="1"/>
</dbReference>
<evidence type="ECO:0000313" key="9">
    <source>
        <dbReference type="EMBL" id="KAK5086158.1"/>
    </source>
</evidence>
<dbReference type="Pfam" id="PF00172">
    <property type="entry name" value="Zn_clus"/>
    <property type="match status" value="1"/>
</dbReference>
<sequence length="871" mass="97531">MAHHGRHRESSTHETDSHDNSTRPQLPNFDHFLRASGHPDLPLRGPPKLETAFDSPPYGQSALPTPPATSVGLLNAWLAGVRQGPQQDRHSAVMEEHEVPSAGPDPTGSLVLPTGSRPPLRPARAYSNGNVSASQLEATSWQRGPDIQEENVLGTGLCYVYDDGTICPKEVNGDAVNPKWGTTKAGKPRKRLGQACNTCREKKIKCDPGIPKCAQCLRFNRECRFDINARQAIKSPKNRRSTGSPGTAMHSPQEYISSRKSSIAPTEASTPSDVLHRTLSRSSILVDEVLSPTMSERQISDAPTPSKRQRIEEPNGERSAETVYLQPASSEGANWNTSDLGFGAEVDPATGNPKLTRHYVNTFMGRCNSLTFEILPKGPFTEWALNSRNKSLADRIMLYAVMALGTVSSKDTNAAEHRAIFKSIILHQLDRLETQYCLQLAHTLAYLSVVEYADRQHQKGFSYFVRCVGVISFLQLNIEASFTDDSITYGFSRNMYAECRRRTYWAAFCTDTFAGLSKRNPRILTNNDVYLRLPCASGLYEKDQIPDTPVFDQENVLPPSVTSEDHVRLGNLVYLIQITSICSEVQRNMWRCSNSLRVGRPYVSDRTIREQLNTRLESWAHTYTAALRAKEGETTDSQTPSSITRDLSGARATKFAGLDIFFHWTHMELNRKVYHKALAREEIVAHARNASIHAVEVLKLSKQLLEPGGPETRDYQFVIAGPLPSFAVHAAIDILTAAGKTRDILEPESRIMNLLYHGLEFIEVLSMQWQYAKLRHLQCKERIQAVFISAQAAANQGKMYWFCTEPLYSDADKDKEFDLIYGSDRQVYLQAGYNTNNLVEEDEVFKIETRGKQWNPQYLSPEENSTKGSGR</sequence>
<feature type="region of interest" description="Disordered" evidence="7">
    <location>
        <begin position="291"/>
        <end position="332"/>
    </location>
</feature>
<dbReference type="EMBL" id="JAVRRG010000099">
    <property type="protein sequence ID" value="KAK5086158.1"/>
    <property type="molecule type" value="Genomic_DNA"/>
</dbReference>
<evidence type="ECO:0000256" key="3">
    <source>
        <dbReference type="ARBA" id="ARBA00023015"/>
    </source>
</evidence>
<accession>A0ABR0K4C5</accession>
<evidence type="ECO:0000256" key="6">
    <source>
        <dbReference type="ARBA" id="ARBA00023242"/>
    </source>
</evidence>
<name>A0ABR0K4C5_9EURO</name>
<proteinExistence type="predicted"/>
<dbReference type="InterPro" id="IPR050815">
    <property type="entry name" value="TF_fung"/>
</dbReference>
<dbReference type="SMART" id="SM00066">
    <property type="entry name" value="GAL4"/>
    <property type="match status" value="1"/>
</dbReference>
<protein>
    <recommendedName>
        <fullName evidence="8">Zn(2)-C6 fungal-type domain-containing protein</fullName>
    </recommendedName>
</protein>
<comment type="subcellular location">
    <subcellularLocation>
        <location evidence="1">Nucleus</location>
    </subcellularLocation>
</comment>
<keyword evidence="3" id="KW-0805">Transcription regulation</keyword>
<feature type="region of interest" description="Disordered" evidence="7">
    <location>
        <begin position="1"/>
        <end position="67"/>
    </location>
</feature>
<evidence type="ECO:0000313" key="10">
    <source>
        <dbReference type="Proteomes" id="UP001345013"/>
    </source>
</evidence>
<keyword evidence="10" id="KW-1185">Reference proteome</keyword>
<feature type="region of interest" description="Disordered" evidence="7">
    <location>
        <begin position="234"/>
        <end position="275"/>
    </location>
</feature>
<evidence type="ECO:0000256" key="4">
    <source>
        <dbReference type="ARBA" id="ARBA00023125"/>
    </source>
</evidence>
<dbReference type="SUPFAM" id="SSF57701">
    <property type="entry name" value="Zn2/Cys6 DNA-binding domain"/>
    <property type="match status" value="1"/>
</dbReference>
<evidence type="ECO:0000259" key="8">
    <source>
        <dbReference type="PROSITE" id="PS50048"/>
    </source>
</evidence>
<dbReference type="Gene3D" id="4.10.240.10">
    <property type="entry name" value="Zn(2)-C6 fungal-type DNA-binding domain"/>
    <property type="match status" value="1"/>
</dbReference>
<reference evidence="9 10" key="1">
    <citation type="submission" date="2023-08" db="EMBL/GenBank/DDBJ databases">
        <title>Black Yeasts Isolated from many extreme environments.</title>
        <authorList>
            <person name="Coleine C."/>
            <person name="Stajich J.E."/>
            <person name="Selbmann L."/>
        </authorList>
    </citation>
    <scope>NUCLEOTIDE SEQUENCE [LARGE SCALE GENOMIC DNA]</scope>
    <source>
        <strain evidence="9 10">CCFEE 5885</strain>
    </source>
</reference>
<evidence type="ECO:0000256" key="1">
    <source>
        <dbReference type="ARBA" id="ARBA00004123"/>
    </source>
</evidence>
<dbReference type="CDD" id="cd00067">
    <property type="entry name" value="GAL4"/>
    <property type="match status" value="1"/>
</dbReference>
<keyword evidence="6" id="KW-0539">Nucleus</keyword>
<dbReference type="PROSITE" id="PS00463">
    <property type="entry name" value="ZN2_CY6_FUNGAL_1"/>
    <property type="match status" value="1"/>
</dbReference>
<feature type="domain" description="Zn(2)-C6 fungal-type" evidence="8">
    <location>
        <begin position="195"/>
        <end position="225"/>
    </location>
</feature>
<comment type="caution">
    <text evidence="9">The sequence shown here is derived from an EMBL/GenBank/DDBJ whole genome shotgun (WGS) entry which is preliminary data.</text>
</comment>
<keyword evidence="4" id="KW-0238">DNA-binding</keyword>
<evidence type="ECO:0000256" key="7">
    <source>
        <dbReference type="SAM" id="MobiDB-lite"/>
    </source>
</evidence>
<keyword evidence="5" id="KW-0804">Transcription</keyword>
<feature type="compositionally biased region" description="Polar residues" evidence="7">
    <location>
        <begin position="254"/>
        <end position="272"/>
    </location>
</feature>
<dbReference type="CDD" id="cd12148">
    <property type="entry name" value="fungal_TF_MHR"/>
    <property type="match status" value="1"/>
</dbReference>
<dbReference type="InterPro" id="IPR036864">
    <property type="entry name" value="Zn2-C6_fun-type_DNA-bd_sf"/>
</dbReference>
<dbReference type="InterPro" id="IPR001138">
    <property type="entry name" value="Zn2Cys6_DnaBD"/>
</dbReference>
<dbReference type="PANTHER" id="PTHR47338">
    <property type="entry name" value="ZN(II)2CYS6 TRANSCRIPTION FACTOR (EUROFUNG)-RELATED"/>
    <property type="match status" value="1"/>
</dbReference>
<evidence type="ECO:0000256" key="2">
    <source>
        <dbReference type="ARBA" id="ARBA00022723"/>
    </source>
</evidence>
<dbReference type="PANTHER" id="PTHR47338:SF11">
    <property type="entry name" value="ZN(II)2CYS6 TRANSCRIPTION FACTOR (EUROFUNG)"/>
    <property type="match status" value="1"/>
</dbReference>
<organism evidence="9 10">
    <name type="scientific">Lithohypha guttulata</name>
    <dbReference type="NCBI Taxonomy" id="1690604"/>
    <lineage>
        <taxon>Eukaryota</taxon>
        <taxon>Fungi</taxon>
        <taxon>Dikarya</taxon>
        <taxon>Ascomycota</taxon>
        <taxon>Pezizomycotina</taxon>
        <taxon>Eurotiomycetes</taxon>
        <taxon>Chaetothyriomycetidae</taxon>
        <taxon>Chaetothyriales</taxon>
        <taxon>Trichomeriaceae</taxon>
        <taxon>Lithohypha</taxon>
    </lineage>
</organism>
<dbReference type="Proteomes" id="UP001345013">
    <property type="component" value="Unassembled WGS sequence"/>
</dbReference>
<evidence type="ECO:0000256" key="5">
    <source>
        <dbReference type="ARBA" id="ARBA00023163"/>
    </source>
</evidence>